<organism evidence="1 2">
    <name type="scientific">Kibdelosporangium aridum</name>
    <dbReference type="NCBI Taxonomy" id="2030"/>
    <lineage>
        <taxon>Bacteria</taxon>
        <taxon>Bacillati</taxon>
        <taxon>Actinomycetota</taxon>
        <taxon>Actinomycetes</taxon>
        <taxon>Pseudonocardiales</taxon>
        <taxon>Pseudonocardiaceae</taxon>
        <taxon>Kibdelosporangium</taxon>
    </lineage>
</organism>
<accession>A0A1W2FRZ4</accession>
<reference evidence="1 2" key="1">
    <citation type="submission" date="2017-04" db="EMBL/GenBank/DDBJ databases">
        <authorList>
            <person name="Afonso C.L."/>
            <person name="Miller P.J."/>
            <person name="Scott M.A."/>
            <person name="Spackman E."/>
            <person name="Goraichik I."/>
            <person name="Dimitrov K.M."/>
            <person name="Suarez D.L."/>
            <person name="Swayne D.E."/>
        </authorList>
    </citation>
    <scope>NUCLEOTIDE SEQUENCE [LARGE SCALE GENOMIC DNA]</scope>
    <source>
        <strain evidence="1 2">DSM 43828</strain>
    </source>
</reference>
<dbReference type="EMBL" id="FWXV01000010">
    <property type="protein sequence ID" value="SMD24739.1"/>
    <property type="molecule type" value="Genomic_DNA"/>
</dbReference>
<gene>
    <name evidence="1" type="ORF">SAMN05661093_08745</name>
</gene>
<dbReference type="AlphaFoldDB" id="A0A1W2FRZ4"/>
<dbReference type="Proteomes" id="UP000192674">
    <property type="component" value="Unassembled WGS sequence"/>
</dbReference>
<sequence length="117" mass="12823">MREARIWGRLLGLEHAVVERVELVSDVEAVIVHAQPSARCERRGRMWCGAVDAAVAPVQVLVREAQNQHSNGSDGAGSARAFWSRRPGVVSAEEVAMPAQDRVWADQQTKPVQGVAW</sequence>
<name>A0A1W2FRZ4_KIBAR</name>
<proteinExistence type="predicted"/>
<evidence type="ECO:0000313" key="2">
    <source>
        <dbReference type="Proteomes" id="UP000192674"/>
    </source>
</evidence>
<protein>
    <submittedName>
        <fullName evidence="1">Uncharacterized protein</fullName>
    </submittedName>
</protein>
<evidence type="ECO:0000313" key="1">
    <source>
        <dbReference type="EMBL" id="SMD24739.1"/>
    </source>
</evidence>
<keyword evidence="2" id="KW-1185">Reference proteome</keyword>